<dbReference type="InterPro" id="IPR040657">
    <property type="entry name" value="GshAB_ATP-grasp"/>
</dbReference>
<gene>
    <name evidence="15" type="primary">gshA</name>
    <name evidence="13" type="synonym">gshAB</name>
    <name evidence="13" type="synonym">gshF</name>
    <name evidence="15" type="ORF">CLPU_6c01180</name>
</gene>
<comment type="subunit">
    <text evidence="13">Monomer.</text>
</comment>
<dbReference type="EMBL" id="LGSS01000006">
    <property type="protein sequence ID" value="KNF08632.1"/>
    <property type="molecule type" value="Genomic_DNA"/>
</dbReference>
<dbReference type="NCBIfam" id="TIGR01435">
    <property type="entry name" value="glu_cys_lig_rel"/>
    <property type="match status" value="1"/>
</dbReference>
<accession>A0A0L0WAZ8</accession>
<comment type="cofactor">
    <cofactor evidence="2">
        <name>Mg(2+)</name>
        <dbReference type="ChEBI" id="CHEBI:18420"/>
    </cofactor>
</comment>
<comment type="catalytic activity">
    <reaction evidence="12 13">
        <text>L-cysteine + L-glutamate + ATP = gamma-L-glutamyl-L-cysteine + ADP + phosphate + H(+)</text>
        <dbReference type="Rhea" id="RHEA:13285"/>
        <dbReference type="ChEBI" id="CHEBI:15378"/>
        <dbReference type="ChEBI" id="CHEBI:29985"/>
        <dbReference type="ChEBI" id="CHEBI:30616"/>
        <dbReference type="ChEBI" id="CHEBI:35235"/>
        <dbReference type="ChEBI" id="CHEBI:43474"/>
        <dbReference type="ChEBI" id="CHEBI:58173"/>
        <dbReference type="ChEBI" id="CHEBI:456216"/>
        <dbReference type="EC" id="6.3.2.2"/>
    </reaction>
</comment>
<dbReference type="PROSITE" id="PS50975">
    <property type="entry name" value="ATP_GRASP"/>
    <property type="match status" value="1"/>
</dbReference>
<keyword evidence="4 13" id="KW-0436">Ligase</keyword>
<dbReference type="Pfam" id="PF18419">
    <property type="entry name" value="ATP-grasp_6"/>
    <property type="match status" value="1"/>
</dbReference>
<dbReference type="EC" id="6.3.2.3" evidence="13"/>
<evidence type="ECO:0000256" key="5">
    <source>
        <dbReference type="ARBA" id="ARBA00022684"/>
    </source>
</evidence>
<dbReference type="PANTHER" id="PTHR38761:SF1">
    <property type="entry name" value="GLUTAMATE--CYSTEINE LIGASE"/>
    <property type="match status" value="1"/>
</dbReference>
<keyword evidence="5 13" id="KW-0317">Glutathione biosynthesis</keyword>
<evidence type="ECO:0000256" key="6">
    <source>
        <dbReference type="ARBA" id="ARBA00022723"/>
    </source>
</evidence>
<evidence type="ECO:0000259" key="14">
    <source>
        <dbReference type="PROSITE" id="PS50975"/>
    </source>
</evidence>
<dbReference type="InterPro" id="IPR013815">
    <property type="entry name" value="ATP_grasp_subdomain_1"/>
</dbReference>
<feature type="region of interest" description="Glutamate--cysteine ligase" evidence="13">
    <location>
        <begin position="1"/>
        <end position="357"/>
    </location>
</feature>
<evidence type="ECO:0000256" key="8">
    <source>
        <dbReference type="ARBA" id="ARBA00022840"/>
    </source>
</evidence>
<comment type="similarity">
    <text evidence="13">In the N-terminal section; belongs to the glutamate--cysteine ligase type 1 family. Type 2 subfamily.</text>
</comment>
<reference evidence="16" key="1">
    <citation type="submission" date="2015-07" db="EMBL/GenBank/DDBJ databases">
        <title>Draft genome sequence of the purine-degrading Gottschalkia purinilyticum DSM 1384 (formerly Clostridium purinilyticum).</title>
        <authorList>
            <person name="Poehlein A."/>
            <person name="Schiel-Bengelsdorf B."/>
            <person name="Bengelsdorf F.R."/>
            <person name="Daniel R."/>
            <person name="Duerre P."/>
        </authorList>
    </citation>
    <scope>NUCLEOTIDE SEQUENCE [LARGE SCALE GENOMIC DNA]</scope>
    <source>
        <strain evidence="16">DSM 1384</strain>
    </source>
</reference>
<evidence type="ECO:0000256" key="11">
    <source>
        <dbReference type="ARBA" id="ARBA00023268"/>
    </source>
</evidence>
<organism evidence="15 16">
    <name type="scientific">Gottschalkia purinilytica</name>
    <name type="common">Clostridium purinilyticum</name>
    <dbReference type="NCBI Taxonomy" id="1503"/>
    <lineage>
        <taxon>Bacteria</taxon>
        <taxon>Bacillati</taxon>
        <taxon>Bacillota</taxon>
        <taxon>Tissierellia</taxon>
        <taxon>Tissierellales</taxon>
        <taxon>Gottschalkiaceae</taxon>
        <taxon>Gottschalkia</taxon>
    </lineage>
</organism>
<dbReference type="Proteomes" id="UP000037267">
    <property type="component" value="Unassembled WGS sequence"/>
</dbReference>
<evidence type="ECO:0000256" key="4">
    <source>
        <dbReference type="ARBA" id="ARBA00022598"/>
    </source>
</evidence>
<dbReference type="Gene3D" id="3.30.590.20">
    <property type="match status" value="1"/>
</dbReference>
<dbReference type="AlphaFoldDB" id="A0A0L0WAZ8"/>
<dbReference type="GO" id="GO:0004357">
    <property type="term" value="F:glutamate-cysteine ligase activity"/>
    <property type="evidence" value="ECO:0007669"/>
    <property type="project" value="UniProtKB-UniRule"/>
</dbReference>
<comment type="cofactor">
    <cofactor evidence="1">
        <name>Mn(2+)</name>
        <dbReference type="ChEBI" id="CHEBI:29035"/>
    </cofactor>
</comment>
<comment type="caution">
    <text evidence="15">The sequence shown here is derived from an EMBL/GenBank/DDBJ whole genome shotgun (WGS) entry which is preliminary data.</text>
</comment>
<sequence length="781" mass="89916">MKGLDKEIIKYICENNLERDLLKGNFGIEKENVRVDKNGRLSTTPHPKVFGDRLNNLYITTDFAESQVEMVTPVVDTLEETYEFLDNLQNIVSLELEEELLWPQSNPPILPDDEKIYIANFNDTSDGKEARRYRDTLAEKYGKKIQLISGIHYNFSLKDKFLDNLYKEFGKGLTFTDFKNKVYLKIAKNLLRYRWLLIYLTGASPIVHKTYDEKIINNMKNINEESYHIEDIVSFRNGSYGYKNEKDFIISYDNVESYVRDIEELISSGELDSAREFYSPVRLKAEENKDTLNSLLKDGIKYLELRFIDLNPFNKNGIDLETLYLVHLLVLFSLFQEDEPFDEESQKVAYKNHELVASFGRNKNLELYENFNTKNLLCNMGKNIFEEIRKLISVIGEKEEFLIKVVDDAIDKLENPNKTIANKIVEKVLEKSYMDFHIELAKEYLKESKENEFKLTGYEDLELSTQVLLKASIKRGIKFEILDRKDNFIALDNGKKVEYTKQATKTSLDPYSSVMIMENKLVTKHVLDKVGIRVPIGKDYFNSSSAKKDFTLFKDKSIVIKPKFTNFGVGITIFKDTFSKESYERAIDIAFEHDDSILIEEFLKGNEYRFLVLGDKVEGVLNRVPANVVGDGKSSIEELINRKNSSPLRGEGHRTPLEIITIGEIEKMFLNQQGKDINYVPLDGETVYLRENSNISTGGDSIDCTEDILKSYKDIAIKAAKTVGASICGVDMIIEDISQDATKDNYGIIELNFNPAVYMHCYPYKGVNRNIGEKILDLLDL</sequence>
<keyword evidence="11 13" id="KW-0511">Multifunctional enzyme</keyword>
<evidence type="ECO:0000256" key="10">
    <source>
        <dbReference type="ARBA" id="ARBA00023211"/>
    </source>
</evidence>
<name>A0A0L0WAZ8_GOTPU</name>
<dbReference type="PATRIC" id="fig|1503.3.peg.2917"/>
<evidence type="ECO:0000256" key="1">
    <source>
        <dbReference type="ARBA" id="ARBA00001936"/>
    </source>
</evidence>
<evidence type="ECO:0000256" key="2">
    <source>
        <dbReference type="ARBA" id="ARBA00001946"/>
    </source>
</evidence>
<dbReference type="InterPro" id="IPR006334">
    <property type="entry name" value="Glut_cys_ligase"/>
</dbReference>
<dbReference type="InterPro" id="IPR011761">
    <property type="entry name" value="ATP-grasp"/>
</dbReference>
<dbReference type="OrthoDB" id="9803907at2"/>
<keyword evidence="9" id="KW-0460">Magnesium</keyword>
<dbReference type="InterPro" id="IPR013651">
    <property type="entry name" value="ATP-grasp_RimK-type"/>
</dbReference>
<keyword evidence="7 13" id="KW-0547">Nucleotide-binding</keyword>
<keyword evidence="16" id="KW-1185">Reference proteome</keyword>
<comment type="pathway">
    <text evidence="13">Sulfur metabolism; glutathione biosynthesis; glutathione from L-cysteine and L-glutamate: step 2/2.</text>
</comment>
<proteinExistence type="inferred from homology"/>
<protein>
    <recommendedName>
        <fullName evidence="13">Glutathione biosynthesis bifunctional protein GshAB</fullName>
    </recommendedName>
    <alternativeName>
        <fullName evidence="13">Gamma-GCS-GS</fullName>
        <shortName evidence="13">GCS-GS</shortName>
    </alternativeName>
    <domain>
        <recommendedName>
            <fullName evidence="13">Glutamate--cysteine ligase</fullName>
            <ecNumber evidence="13">6.3.2.2</ecNumber>
        </recommendedName>
        <alternativeName>
            <fullName evidence="13">Gamma-ECS</fullName>
            <shortName evidence="13">GCS</shortName>
        </alternativeName>
        <alternativeName>
            <fullName evidence="13">Gamma-glutamylcysteine synthetase</fullName>
        </alternativeName>
    </domain>
    <domain>
        <recommendedName>
            <fullName evidence="13">Glutathione synthetase</fullName>
            <ecNumber evidence="13">6.3.2.3</ecNumber>
        </recommendedName>
        <alternativeName>
            <fullName evidence="13">GSH synthetase</fullName>
            <shortName evidence="13">GS</shortName>
            <shortName evidence="13">GSH-S</shortName>
            <shortName evidence="13">GSHase</shortName>
        </alternativeName>
        <alternativeName>
            <fullName evidence="13">Glutathione synthase</fullName>
        </alternativeName>
    </domain>
</protein>
<evidence type="ECO:0000313" key="16">
    <source>
        <dbReference type="Proteomes" id="UP000037267"/>
    </source>
</evidence>
<comment type="pathway">
    <text evidence="3 13">Sulfur metabolism; glutathione biosynthesis; glutathione from L-cysteine and L-glutamate: step 1/2.</text>
</comment>
<evidence type="ECO:0000256" key="13">
    <source>
        <dbReference type="HAMAP-Rule" id="MF_00782"/>
    </source>
</evidence>
<dbReference type="PANTHER" id="PTHR38761">
    <property type="entry name" value="GLUTAMATE--CYSTEINE LIGASE"/>
    <property type="match status" value="1"/>
</dbReference>
<evidence type="ECO:0000256" key="12">
    <source>
        <dbReference type="ARBA" id="ARBA00048819"/>
    </source>
</evidence>
<feature type="domain" description="ATP-grasp" evidence="14">
    <location>
        <begin position="524"/>
        <end position="780"/>
    </location>
</feature>
<keyword evidence="10" id="KW-0464">Manganese</keyword>
<dbReference type="Gene3D" id="3.30.470.20">
    <property type="entry name" value="ATP-grasp fold, B domain"/>
    <property type="match status" value="2"/>
</dbReference>
<keyword evidence="8 13" id="KW-0067">ATP-binding</keyword>
<dbReference type="STRING" id="1503.CLPU_6c01180"/>
<evidence type="ECO:0000256" key="7">
    <source>
        <dbReference type="ARBA" id="ARBA00022741"/>
    </source>
</evidence>
<dbReference type="GO" id="GO:0004363">
    <property type="term" value="F:glutathione synthase activity"/>
    <property type="evidence" value="ECO:0007669"/>
    <property type="project" value="UniProtKB-UniRule"/>
</dbReference>
<dbReference type="EC" id="6.3.2.2" evidence="13"/>
<comment type="catalytic activity">
    <reaction evidence="13">
        <text>gamma-L-glutamyl-L-cysteine + glycine + ATP = glutathione + ADP + phosphate + H(+)</text>
        <dbReference type="Rhea" id="RHEA:13557"/>
        <dbReference type="ChEBI" id="CHEBI:15378"/>
        <dbReference type="ChEBI" id="CHEBI:30616"/>
        <dbReference type="ChEBI" id="CHEBI:43474"/>
        <dbReference type="ChEBI" id="CHEBI:57305"/>
        <dbReference type="ChEBI" id="CHEBI:57925"/>
        <dbReference type="ChEBI" id="CHEBI:58173"/>
        <dbReference type="ChEBI" id="CHEBI:456216"/>
        <dbReference type="EC" id="6.3.2.3"/>
    </reaction>
</comment>
<dbReference type="InterPro" id="IPR014746">
    <property type="entry name" value="Gln_synth/guanido_kin_cat_dom"/>
</dbReference>
<dbReference type="GO" id="GO:0046872">
    <property type="term" value="F:metal ion binding"/>
    <property type="evidence" value="ECO:0007669"/>
    <property type="project" value="UniProtKB-KW"/>
</dbReference>
<keyword evidence="6" id="KW-0479">Metal-binding</keyword>
<dbReference type="Pfam" id="PF08443">
    <property type="entry name" value="RimK"/>
    <property type="match status" value="1"/>
</dbReference>
<dbReference type="GO" id="GO:0005829">
    <property type="term" value="C:cytosol"/>
    <property type="evidence" value="ECO:0007669"/>
    <property type="project" value="TreeGrafter"/>
</dbReference>
<comment type="function">
    <text evidence="13">Synthesizes glutathione from L-glutamate and L-cysteine via gamma-L-glutamyl-L-cysteine.</text>
</comment>
<dbReference type="InterPro" id="IPR006335">
    <property type="entry name" value="Glut_biosynth"/>
</dbReference>
<dbReference type="SUPFAM" id="SSF56059">
    <property type="entry name" value="Glutathione synthetase ATP-binding domain-like"/>
    <property type="match status" value="1"/>
</dbReference>
<dbReference type="Pfam" id="PF04262">
    <property type="entry name" value="Glu_cys_ligase"/>
    <property type="match status" value="1"/>
</dbReference>
<dbReference type="UniPathway" id="UPA00142">
    <property type="reaction ID" value="UER00209"/>
</dbReference>
<evidence type="ECO:0000256" key="3">
    <source>
        <dbReference type="ARBA" id="ARBA00005006"/>
    </source>
</evidence>
<dbReference type="InterPro" id="IPR007370">
    <property type="entry name" value="Glu_cys_ligase"/>
</dbReference>
<dbReference type="HAMAP" id="MF_00782">
    <property type="entry name" value="Glut_biosynth"/>
    <property type="match status" value="1"/>
</dbReference>
<dbReference type="Gene3D" id="3.30.1490.20">
    <property type="entry name" value="ATP-grasp fold, A domain"/>
    <property type="match status" value="1"/>
</dbReference>
<dbReference type="GO" id="GO:0005524">
    <property type="term" value="F:ATP binding"/>
    <property type="evidence" value="ECO:0007669"/>
    <property type="project" value="UniProtKB-UniRule"/>
</dbReference>
<evidence type="ECO:0000313" key="15">
    <source>
        <dbReference type="EMBL" id="KNF08632.1"/>
    </source>
</evidence>
<evidence type="ECO:0000256" key="9">
    <source>
        <dbReference type="ARBA" id="ARBA00022842"/>
    </source>
</evidence>
<dbReference type="NCBIfam" id="NF002688">
    <property type="entry name" value="PRK02471.1"/>
    <property type="match status" value="1"/>
</dbReference>
<dbReference type="SUPFAM" id="SSF55931">
    <property type="entry name" value="Glutamine synthetase/guanido kinase"/>
    <property type="match status" value="1"/>
</dbReference>